<proteinExistence type="predicted"/>
<name>A0A4Y9YTB9_9AGAM</name>
<evidence type="ECO:0000256" key="1">
    <source>
        <dbReference type="SAM" id="MobiDB-lite"/>
    </source>
</evidence>
<sequence>MSESITSGFGGPARQPSPSAGPSGPAQTQDTLTFEGCREQKQDIRLLFMWLRTLPRWTPEILTAPSLPALFGNMTFSSDNARDKGLVALRGQDVDAPQKYRSIIMRYMDKLQHWGCHAFYHDLGFTTSQNIWMFFMKLSTSGTSTSAVVPSGRPSKGMNPKQSSMAYLLVLNYHIADKMGWVFSLETHGNLRCEQHLVNSQRYKHACSGNLGKIVTTLKDWVSLLDTVHDAFLKATEDSSDDARTILQQKWESADWDDAAAEAVLGGLLKKGRVRKGLAHRAMVVQNFEDAAVALHLFMSGDVFLPSEVLVAKFPRLGDASGGLQLSKPISGMVFSLCLSPVALFSHKSLCSNQITEEKYYEVLTALGNTGQPEALERVEQTIWLTLMLIARGADAEACIAELLGWWGGFRETGVVIGLDSGVRTWFEEPELPSTSRVQEAREGEDPAPTDAQRDGTQMADPADVDVKFEEVYTLVQDACRVLHIDPDNVEHRAAIAKMHDAFKQARMTQCSLPKASIMLLDH</sequence>
<dbReference type="Proteomes" id="UP000298327">
    <property type="component" value="Unassembled WGS sequence"/>
</dbReference>
<dbReference type="EMBL" id="SEOQ01000355">
    <property type="protein sequence ID" value="TFY64948.1"/>
    <property type="molecule type" value="Genomic_DNA"/>
</dbReference>
<feature type="region of interest" description="Disordered" evidence="1">
    <location>
        <begin position="430"/>
        <end position="460"/>
    </location>
</feature>
<protein>
    <submittedName>
        <fullName evidence="2">Uncharacterized protein</fullName>
    </submittedName>
</protein>
<evidence type="ECO:0000313" key="3">
    <source>
        <dbReference type="Proteomes" id="UP000298327"/>
    </source>
</evidence>
<evidence type="ECO:0000313" key="2">
    <source>
        <dbReference type="EMBL" id="TFY64948.1"/>
    </source>
</evidence>
<feature type="region of interest" description="Disordered" evidence="1">
    <location>
        <begin position="1"/>
        <end position="30"/>
    </location>
</feature>
<keyword evidence="3" id="KW-1185">Reference proteome</keyword>
<feature type="compositionally biased region" description="Low complexity" evidence="1">
    <location>
        <begin position="12"/>
        <end position="27"/>
    </location>
</feature>
<dbReference type="AlphaFoldDB" id="A0A4Y9YTB9"/>
<accession>A0A4Y9YTB9</accession>
<organism evidence="2 3">
    <name type="scientific">Dentipellis fragilis</name>
    <dbReference type="NCBI Taxonomy" id="205917"/>
    <lineage>
        <taxon>Eukaryota</taxon>
        <taxon>Fungi</taxon>
        <taxon>Dikarya</taxon>
        <taxon>Basidiomycota</taxon>
        <taxon>Agaricomycotina</taxon>
        <taxon>Agaricomycetes</taxon>
        <taxon>Russulales</taxon>
        <taxon>Hericiaceae</taxon>
        <taxon>Dentipellis</taxon>
    </lineage>
</organism>
<comment type="caution">
    <text evidence="2">The sequence shown here is derived from an EMBL/GenBank/DDBJ whole genome shotgun (WGS) entry which is preliminary data.</text>
</comment>
<dbReference type="OrthoDB" id="10499570at2759"/>
<gene>
    <name evidence="2" type="ORF">EVG20_g5778</name>
</gene>
<reference evidence="2 3" key="1">
    <citation type="submission" date="2019-02" db="EMBL/GenBank/DDBJ databases">
        <title>Genome sequencing of the rare red list fungi Dentipellis fragilis.</title>
        <authorList>
            <person name="Buettner E."/>
            <person name="Kellner H."/>
        </authorList>
    </citation>
    <scope>NUCLEOTIDE SEQUENCE [LARGE SCALE GENOMIC DNA]</scope>
    <source>
        <strain evidence="2 3">DSM 105465</strain>
    </source>
</reference>